<dbReference type="PANTHER" id="PTHR10176">
    <property type="entry name" value="GLYCOGEN SYNTHASE"/>
    <property type="match status" value="1"/>
</dbReference>
<reference evidence="3 4" key="1">
    <citation type="journal article" date="2013" name="Int. J. Syst. Evol. Microbiol.">
        <title>Marinoscillum luteum sp. nov., isolated from marine sediment.</title>
        <authorList>
            <person name="Cha I.T."/>
            <person name="Park S.J."/>
            <person name="Kim S.J."/>
            <person name="Kim J.G."/>
            <person name="Jung M.Y."/>
            <person name="Shin K.S."/>
            <person name="Kwon K.K."/>
            <person name="Yang S.H."/>
            <person name="Seo Y.S."/>
            <person name="Rhee S.K."/>
        </authorList>
    </citation>
    <scope>NUCLEOTIDE SEQUENCE [LARGE SCALE GENOMIC DNA]</scope>
    <source>
        <strain evidence="3 4">KCTC 23939</strain>
    </source>
</reference>
<evidence type="ECO:0000313" key="4">
    <source>
        <dbReference type="Proteomes" id="UP001610063"/>
    </source>
</evidence>
<dbReference type="InterPro" id="IPR008631">
    <property type="entry name" value="Glycogen_synth"/>
</dbReference>
<evidence type="ECO:0000256" key="1">
    <source>
        <dbReference type="ARBA" id="ARBA00022676"/>
    </source>
</evidence>
<accession>A0ABW7NC03</accession>
<dbReference type="Proteomes" id="UP001610063">
    <property type="component" value="Unassembled WGS sequence"/>
</dbReference>
<dbReference type="EMBL" id="JBIPKE010000019">
    <property type="protein sequence ID" value="MFH6985133.1"/>
    <property type="molecule type" value="Genomic_DNA"/>
</dbReference>
<name>A0ABW7NC03_9BACT</name>
<comment type="caution">
    <text evidence="3">The sequence shown here is derived from an EMBL/GenBank/DDBJ whole genome shotgun (WGS) entry which is preliminary data.</text>
</comment>
<proteinExistence type="predicted"/>
<keyword evidence="2 3" id="KW-0808">Transferase</keyword>
<dbReference type="Gene3D" id="6.10.260.10">
    <property type="match status" value="1"/>
</dbReference>
<organism evidence="3 4">
    <name type="scientific">Marinoscillum luteum</name>
    <dbReference type="NCBI Taxonomy" id="861051"/>
    <lineage>
        <taxon>Bacteria</taxon>
        <taxon>Pseudomonadati</taxon>
        <taxon>Bacteroidota</taxon>
        <taxon>Cytophagia</taxon>
        <taxon>Cytophagales</taxon>
        <taxon>Reichenbachiellaceae</taxon>
        <taxon>Marinoscillum</taxon>
    </lineage>
</organism>
<keyword evidence="4" id="KW-1185">Reference proteome</keyword>
<dbReference type="Gene3D" id="3.40.50.2000">
    <property type="entry name" value="Glycogen Phosphorylase B"/>
    <property type="match status" value="2"/>
</dbReference>
<dbReference type="RefSeq" id="WP_395418605.1">
    <property type="nucleotide sequence ID" value="NZ_JBIPKE010000019.1"/>
</dbReference>
<dbReference type="EC" id="2.4.-.-" evidence="3"/>
<dbReference type="Pfam" id="PF05693">
    <property type="entry name" value="Glycogen_syn"/>
    <property type="match status" value="1"/>
</dbReference>
<evidence type="ECO:0000256" key="2">
    <source>
        <dbReference type="ARBA" id="ARBA00022679"/>
    </source>
</evidence>
<sequence>MVKQGKTTVKAKRLTKTHTSNTLLLEIAWEVLNQVGGIYTVIRSKVPTVIPKWGNNYCLLGPYMSANVTAEFEPEEPLNNDPIGRAVRRMREKGYGVHYGVWLVSGRPKAVLFDLGSVMHKLGEIKYLLWENHGISTPSDDHLLNDVLAFGELVKLFLTELAEETKDSNKQIIAHFHEWMAASGIPGLRKDRVNVKTIFTTHATLLGRYLAMNDPQFYDHLSFMDWQKEARHFNIEANVMIERAAAHGSHVFSTVSEVTATECRQLLGRNPDVILPNGINNQRFEALHEFQNLHLENKNKIHSFTMTHFFSNYTFDLDKTLYFFTSGRYEFLNKGYDLTLEALARLNHRLQTEKSDVTVVMFFITKRPYYSINPDILESRALLEEFRHVIDSIKKQVGERLLFDAVSRKDTKLPELNEFVDDYWRLRFRRTLQTWKSTSLPPIITHNLHDDANDEILNFLRTSNLINNEYDRVKVVYHPDFINYTNPLFSMEYGQFVRGCHLGVFPSYYEPWGYTPLECIASGVPTVTSDLAGFGDYVQDNVPDHDRRGIYLVKRNKKSFDEAAGNLANKMYNYVRLSRRDRIDLRNRTESSSSLFDWSNLIRYYDQAYLRALEIE</sequence>
<gene>
    <name evidence="3" type="ORF">ACHKAR_16900</name>
</gene>
<keyword evidence="1 3" id="KW-0328">Glycosyltransferase</keyword>
<dbReference type="SUPFAM" id="SSF53756">
    <property type="entry name" value="UDP-Glycosyltransferase/glycogen phosphorylase"/>
    <property type="match status" value="1"/>
</dbReference>
<protein>
    <submittedName>
        <fullName evidence="3">Glycosyltransferase</fullName>
        <ecNumber evidence="3">2.4.-.-</ecNumber>
    </submittedName>
</protein>
<evidence type="ECO:0000313" key="3">
    <source>
        <dbReference type="EMBL" id="MFH6985133.1"/>
    </source>
</evidence>
<dbReference type="GO" id="GO:0016757">
    <property type="term" value="F:glycosyltransferase activity"/>
    <property type="evidence" value="ECO:0007669"/>
    <property type="project" value="UniProtKB-KW"/>
</dbReference>
<dbReference type="PANTHER" id="PTHR10176:SF3">
    <property type="entry name" value="GLYCOGEN [STARCH] SYNTHASE"/>
    <property type="match status" value="1"/>
</dbReference>